<dbReference type="InterPro" id="IPR036271">
    <property type="entry name" value="Tet_transcr_reg_TetR-rel_C_sf"/>
</dbReference>
<accession>A0ABV6KYS2</accession>
<dbReference type="InterPro" id="IPR023772">
    <property type="entry name" value="DNA-bd_HTH_TetR-type_CS"/>
</dbReference>
<dbReference type="EMBL" id="JBHLUU010000127">
    <property type="protein sequence ID" value="MFC0478142.1"/>
    <property type="molecule type" value="Genomic_DNA"/>
</dbReference>
<sequence length="203" mass="24088">MPIVSEEHKRQRRNHILLSAQHCFAKKGYHITSMDQLVQHSGLSRGAIYNYFKSKEEIYLELMKGIVTREIDPIESHIKTLPSNLEKIAYLFDHYYQLEPMCEEQKEAFFVQLDFQLSASRNPDMMTTLDELHKNMKFELVKRILQEGKESGELKLNIHVDIYTHMFWSFIDAANMQRILFPELPYQSILMDQKQSFLKKITK</sequence>
<dbReference type="SUPFAM" id="SSF46689">
    <property type="entry name" value="Homeodomain-like"/>
    <property type="match status" value="1"/>
</dbReference>
<keyword evidence="2 4" id="KW-0238">DNA-binding</keyword>
<protein>
    <submittedName>
        <fullName evidence="6">TetR/AcrR family transcriptional regulator</fullName>
    </submittedName>
</protein>
<evidence type="ECO:0000256" key="3">
    <source>
        <dbReference type="ARBA" id="ARBA00023163"/>
    </source>
</evidence>
<reference evidence="6 7" key="1">
    <citation type="submission" date="2024-09" db="EMBL/GenBank/DDBJ databases">
        <authorList>
            <person name="Sun Q."/>
            <person name="Mori K."/>
        </authorList>
    </citation>
    <scope>NUCLEOTIDE SEQUENCE [LARGE SCALE GENOMIC DNA]</scope>
    <source>
        <strain evidence="6 7">CGMCC 1.9126</strain>
    </source>
</reference>
<dbReference type="Gene3D" id="1.10.357.10">
    <property type="entry name" value="Tetracycline Repressor, domain 2"/>
    <property type="match status" value="1"/>
</dbReference>
<keyword evidence="7" id="KW-1185">Reference proteome</keyword>
<dbReference type="InterPro" id="IPR013570">
    <property type="entry name" value="Tscrpt_reg_YsiA_C"/>
</dbReference>
<dbReference type="PRINTS" id="PR00455">
    <property type="entry name" value="HTHTETR"/>
</dbReference>
<dbReference type="InterPro" id="IPR001647">
    <property type="entry name" value="HTH_TetR"/>
</dbReference>
<organism evidence="6 7">
    <name type="scientific">Robertmurraya beringensis</name>
    <dbReference type="NCBI Taxonomy" id="641660"/>
    <lineage>
        <taxon>Bacteria</taxon>
        <taxon>Bacillati</taxon>
        <taxon>Bacillota</taxon>
        <taxon>Bacilli</taxon>
        <taxon>Bacillales</taxon>
        <taxon>Bacillaceae</taxon>
        <taxon>Robertmurraya</taxon>
    </lineage>
</organism>
<evidence type="ECO:0000313" key="7">
    <source>
        <dbReference type="Proteomes" id="UP001589738"/>
    </source>
</evidence>
<dbReference type="Pfam" id="PF00440">
    <property type="entry name" value="TetR_N"/>
    <property type="match status" value="1"/>
</dbReference>
<keyword evidence="3" id="KW-0804">Transcription</keyword>
<evidence type="ECO:0000313" key="6">
    <source>
        <dbReference type="EMBL" id="MFC0478142.1"/>
    </source>
</evidence>
<name>A0ABV6KYS2_9BACI</name>
<feature type="domain" description="HTH tetR-type" evidence="5">
    <location>
        <begin position="10"/>
        <end position="70"/>
    </location>
</feature>
<evidence type="ECO:0000256" key="1">
    <source>
        <dbReference type="ARBA" id="ARBA00023015"/>
    </source>
</evidence>
<dbReference type="SUPFAM" id="SSF48498">
    <property type="entry name" value="Tetracyclin repressor-like, C-terminal domain"/>
    <property type="match status" value="1"/>
</dbReference>
<feature type="DNA-binding region" description="H-T-H motif" evidence="4">
    <location>
        <begin position="33"/>
        <end position="52"/>
    </location>
</feature>
<comment type="caution">
    <text evidence="6">The sequence shown here is derived from an EMBL/GenBank/DDBJ whole genome shotgun (WGS) entry which is preliminary data.</text>
</comment>
<dbReference type="Gene3D" id="1.10.10.60">
    <property type="entry name" value="Homeodomain-like"/>
    <property type="match status" value="1"/>
</dbReference>
<dbReference type="PROSITE" id="PS50977">
    <property type="entry name" value="HTH_TETR_2"/>
    <property type="match status" value="1"/>
</dbReference>
<proteinExistence type="predicted"/>
<dbReference type="InterPro" id="IPR009057">
    <property type="entry name" value="Homeodomain-like_sf"/>
</dbReference>
<gene>
    <name evidence="6" type="ORF">ACFFHF_23415</name>
</gene>
<evidence type="ECO:0000256" key="4">
    <source>
        <dbReference type="PROSITE-ProRule" id="PRU00335"/>
    </source>
</evidence>
<dbReference type="PANTHER" id="PTHR47506:SF6">
    <property type="entry name" value="HTH-TYPE TRANSCRIPTIONAL REPRESSOR NEMR"/>
    <property type="match status" value="1"/>
</dbReference>
<evidence type="ECO:0000256" key="2">
    <source>
        <dbReference type="ARBA" id="ARBA00023125"/>
    </source>
</evidence>
<dbReference type="RefSeq" id="WP_160546045.1">
    <property type="nucleotide sequence ID" value="NZ_JBHLUU010000127.1"/>
</dbReference>
<dbReference type="Proteomes" id="UP001589738">
    <property type="component" value="Unassembled WGS sequence"/>
</dbReference>
<dbReference type="PROSITE" id="PS01081">
    <property type="entry name" value="HTH_TETR_1"/>
    <property type="match status" value="1"/>
</dbReference>
<dbReference type="PANTHER" id="PTHR47506">
    <property type="entry name" value="TRANSCRIPTIONAL REGULATORY PROTEIN"/>
    <property type="match status" value="1"/>
</dbReference>
<evidence type="ECO:0000259" key="5">
    <source>
        <dbReference type="PROSITE" id="PS50977"/>
    </source>
</evidence>
<keyword evidence="1" id="KW-0805">Transcription regulation</keyword>
<dbReference type="Pfam" id="PF08359">
    <property type="entry name" value="TetR_C_4"/>
    <property type="match status" value="1"/>
</dbReference>